<name>A0A0E9XKA3_ANGAN</name>
<reference evidence="1" key="1">
    <citation type="submission" date="2014-11" db="EMBL/GenBank/DDBJ databases">
        <authorList>
            <person name="Amaro Gonzalez C."/>
        </authorList>
    </citation>
    <scope>NUCLEOTIDE SEQUENCE</scope>
</reference>
<organism evidence="1">
    <name type="scientific">Anguilla anguilla</name>
    <name type="common">European freshwater eel</name>
    <name type="synonym">Muraena anguilla</name>
    <dbReference type="NCBI Taxonomy" id="7936"/>
    <lineage>
        <taxon>Eukaryota</taxon>
        <taxon>Metazoa</taxon>
        <taxon>Chordata</taxon>
        <taxon>Craniata</taxon>
        <taxon>Vertebrata</taxon>
        <taxon>Euteleostomi</taxon>
        <taxon>Actinopterygii</taxon>
        <taxon>Neopterygii</taxon>
        <taxon>Teleostei</taxon>
        <taxon>Anguilliformes</taxon>
        <taxon>Anguillidae</taxon>
        <taxon>Anguilla</taxon>
    </lineage>
</organism>
<reference evidence="1" key="2">
    <citation type="journal article" date="2015" name="Fish Shellfish Immunol.">
        <title>Early steps in the European eel (Anguilla anguilla)-Vibrio vulnificus interaction in the gills: Role of the RtxA13 toxin.</title>
        <authorList>
            <person name="Callol A."/>
            <person name="Pajuelo D."/>
            <person name="Ebbesson L."/>
            <person name="Teles M."/>
            <person name="MacKenzie S."/>
            <person name="Amaro C."/>
        </authorList>
    </citation>
    <scope>NUCLEOTIDE SEQUENCE</scope>
</reference>
<accession>A0A0E9XKA3</accession>
<sequence>MLINSGKRSCKKFFKK</sequence>
<dbReference type="EMBL" id="GBXM01005478">
    <property type="protein sequence ID" value="JAI03100.1"/>
    <property type="molecule type" value="Transcribed_RNA"/>
</dbReference>
<evidence type="ECO:0000313" key="1">
    <source>
        <dbReference type="EMBL" id="JAI03100.1"/>
    </source>
</evidence>
<protein>
    <submittedName>
        <fullName evidence="1">Uncharacterized protein</fullName>
    </submittedName>
</protein>
<proteinExistence type="predicted"/>
<dbReference type="AlphaFoldDB" id="A0A0E9XKA3"/>